<evidence type="ECO:0000256" key="9">
    <source>
        <dbReference type="SAM" id="Phobius"/>
    </source>
</evidence>
<dbReference type="GO" id="GO:0016020">
    <property type="term" value="C:membrane"/>
    <property type="evidence" value="ECO:0007669"/>
    <property type="project" value="UniProtKB-SubCell"/>
</dbReference>
<dbReference type="SUPFAM" id="SSF101576">
    <property type="entry name" value="Supernatant protein factor (SPF), C-terminal domain"/>
    <property type="match status" value="1"/>
</dbReference>
<evidence type="ECO:0000313" key="11">
    <source>
        <dbReference type="EMBL" id="KAH9593678.1"/>
    </source>
</evidence>
<name>A0A922LTY5_SCHHA</name>
<comment type="caution">
    <text evidence="11">The sequence shown here is derived from an EMBL/GenBank/DDBJ whole genome shotgun (WGS) entry which is preliminary data.</text>
</comment>
<keyword evidence="5 9" id="KW-1133">Transmembrane helix</keyword>
<protein>
    <submittedName>
        <fullName evidence="11">Transmembrane emp24 domain-containing protein 3</fullName>
    </submittedName>
</protein>
<evidence type="ECO:0000256" key="8">
    <source>
        <dbReference type="RuleBase" id="RU003827"/>
    </source>
</evidence>
<evidence type="ECO:0000256" key="1">
    <source>
        <dbReference type="ARBA" id="ARBA00004479"/>
    </source>
</evidence>
<comment type="subcellular location">
    <subcellularLocation>
        <location evidence="7">Endomembrane system</location>
        <topology evidence="7">Single-pass membrane protein</topology>
    </subcellularLocation>
    <subcellularLocation>
        <location evidence="1 8">Membrane</location>
        <topology evidence="1 8">Single-pass type I membrane protein</topology>
    </subcellularLocation>
</comment>
<keyword evidence="3 8" id="KW-0812">Transmembrane</keyword>
<proteinExistence type="inferred from homology"/>
<dbReference type="Proteomes" id="UP000471633">
    <property type="component" value="Unassembled WGS sequence"/>
</dbReference>
<dbReference type="KEGG" id="shx:MS3_00010019"/>
<dbReference type="AlphaFoldDB" id="A0A922LTY5"/>
<organism evidence="11 12">
    <name type="scientific">Schistosoma haematobium</name>
    <name type="common">Blood fluke</name>
    <dbReference type="NCBI Taxonomy" id="6185"/>
    <lineage>
        <taxon>Eukaryota</taxon>
        <taxon>Metazoa</taxon>
        <taxon>Spiralia</taxon>
        <taxon>Lophotrochozoa</taxon>
        <taxon>Platyhelminthes</taxon>
        <taxon>Trematoda</taxon>
        <taxon>Digenea</taxon>
        <taxon>Strigeidida</taxon>
        <taxon>Schistosomatoidea</taxon>
        <taxon>Schistosomatidae</taxon>
        <taxon>Schistosoma</taxon>
    </lineage>
</organism>
<evidence type="ECO:0000259" key="10">
    <source>
        <dbReference type="PROSITE" id="PS50866"/>
    </source>
</evidence>
<keyword evidence="6 9" id="KW-0472">Membrane</keyword>
<dbReference type="CTD" id="24596593"/>
<reference evidence="11" key="1">
    <citation type="journal article" date="2012" name="Nat. Genet.">
        <title>Whole-genome sequence of Schistosoma haematobium.</title>
        <authorList>
            <person name="Young N.D."/>
            <person name="Jex A.R."/>
            <person name="Li B."/>
            <person name="Liu S."/>
            <person name="Yang L."/>
            <person name="Xiong Z."/>
            <person name="Li Y."/>
            <person name="Cantacessi C."/>
            <person name="Hall R.S."/>
            <person name="Xu X."/>
            <person name="Chen F."/>
            <person name="Wu X."/>
            <person name="Zerlotini A."/>
            <person name="Oliveira G."/>
            <person name="Hofmann A."/>
            <person name="Zhang G."/>
            <person name="Fang X."/>
            <person name="Kang Y."/>
            <person name="Campbell B.E."/>
            <person name="Loukas A."/>
            <person name="Ranganathan S."/>
            <person name="Rollinson D."/>
            <person name="Rinaldi G."/>
            <person name="Brindley P.J."/>
            <person name="Yang H."/>
            <person name="Wang J."/>
            <person name="Wang J."/>
            <person name="Gasser R.B."/>
        </authorList>
    </citation>
    <scope>NUCLEOTIDE SEQUENCE</scope>
</reference>
<dbReference type="SMART" id="SM01190">
    <property type="entry name" value="EMP24_GP25L"/>
    <property type="match status" value="1"/>
</dbReference>
<dbReference type="InterPro" id="IPR009038">
    <property type="entry name" value="GOLD_dom"/>
</dbReference>
<evidence type="ECO:0000256" key="7">
    <source>
        <dbReference type="ARBA" id="ARBA00037847"/>
    </source>
</evidence>
<dbReference type="Pfam" id="PF01105">
    <property type="entry name" value="EMP24_GP25L"/>
    <property type="match status" value="1"/>
</dbReference>
<reference evidence="11" key="2">
    <citation type="journal article" date="2019" name="Gigascience">
        <title>High-quality Schistosoma haematobium genome achieved by single-molecule and long-range sequencing.</title>
        <authorList>
            <person name="Stroehlein A.J."/>
            <person name="Korhonen P.K."/>
            <person name="Chong T.M."/>
            <person name="Lim Y.L."/>
            <person name="Chan K.G."/>
            <person name="Webster B."/>
            <person name="Rollinson D."/>
            <person name="Brindley P.J."/>
            <person name="Gasser R.B."/>
            <person name="Young N.D."/>
        </authorList>
    </citation>
    <scope>NUCLEOTIDE SEQUENCE</scope>
</reference>
<dbReference type="GeneID" id="24596593"/>
<dbReference type="EMBL" id="AMPZ03000001">
    <property type="protein sequence ID" value="KAH9593678.1"/>
    <property type="molecule type" value="Genomic_DNA"/>
</dbReference>
<dbReference type="PANTHER" id="PTHR22811">
    <property type="entry name" value="TRANSMEMBRANE EMP24 DOMAIN-CONTAINING PROTEIN"/>
    <property type="match status" value="1"/>
</dbReference>
<evidence type="ECO:0000256" key="2">
    <source>
        <dbReference type="ARBA" id="ARBA00007104"/>
    </source>
</evidence>
<keyword evidence="4" id="KW-0732">Signal</keyword>
<reference evidence="11" key="3">
    <citation type="submission" date="2021-06" db="EMBL/GenBank/DDBJ databases">
        <title>Chromosome-level genome assembly for S. haematobium.</title>
        <authorList>
            <person name="Stroehlein A.J."/>
        </authorList>
    </citation>
    <scope>NUCLEOTIDE SEQUENCE</scope>
</reference>
<evidence type="ECO:0000256" key="6">
    <source>
        <dbReference type="ARBA" id="ARBA00023136"/>
    </source>
</evidence>
<sequence length="256" mass="28848">MQLVSCHLAVDVKVADTLKVRVNTTETYNHTILPMYLSLFAFNLLLELSVGYPSRLTFELPDNEGICFYEDLPASKKYVFSYHVIHGGQTDVDIVIKDPKQVIISNVERGSDDDITFTTIPSNGTYSFCFSNEFSSISHKLIYFEIRPEDFESLAEEAGLPVFPTVMTLLDSVVEVLHHYLSRAESFGIELKNRDYGDFLVAEDLNSAVFVWSVIITFVVIITSVGQVTILKNFFSEKKVAYSAIPTSYPAHTLRT</sequence>
<gene>
    <name evidence="11" type="primary">TMED3_2</name>
    <name evidence="11" type="ORF">MS3_00010019</name>
</gene>
<comment type="similarity">
    <text evidence="2 8">Belongs to the EMP24/GP25L family.</text>
</comment>
<feature type="domain" description="GOLD" evidence="10">
    <location>
        <begin position="65"/>
        <end position="148"/>
    </location>
</feature>
<feature type="transmembrane region" description="Helical" evidence="9">
    <location>
        <begin position="209"/>
        <end position="231"/>
    </location>
</feature>
<dbReference type="InterPro" id="IPR036598">
    <property type="entry name" value="GOLD_dom_sf"/>
</dbReference>
<reference evidence="11" key="4">
    <citation type="journal article" date="2022" name="PLoS Pathog.">
        <title>Chromosome-level genome of Schistosoma haematobium underpins genome-wide explorations of molecular variation.</title>
        <authorList>
            <person name="Stroehlein A.J."/>
            <person name="Korhonen P.K."/>
            <person name="Lee V.V."/>
            <person name="Ralph S.A."/>
            <person name="Mentink-Kane M."/>
            <person name="You H."/>
            <person name="McManus D.P."/>
            <person name="Tchuente L.T."/>
            <person name="Stothard J.R."/>
            <person name="Kaur P."/>
            <person name="Dudchenko O."/>
            <person name="Aiden E.L."/>
            <person name="Yang B."/>
            <person name="Yang H."/>
            <person name="Emery A.M."/>
            <person name="Webster B.L."/>
            <person name="Brindley P.J."/>
            <person name="Rollinson D."/>
            <person name="Chang B.C.H."/>
            <person name="Gasser R.B."/>
            <person name="Young N.D."/>
        </authorList>
    </citation>
    <scope>NUCLEOTIDE SEQUENCE</scope>
</reference>
<evidence type="ECO:0000256" key="3">
    <source>
        <dbReference type="ARBA" id="ARBA00022692"/>
    </source>
</evidence>
<dbReference type="InterPro" id="IPR015720">
    <property type="entry name" value="Emp24-like"/>
</dbReference>
<evidence type="ECO:0000256" key="5">
    <source>
        <dbReference type="ARBA" id="ARBA00022989"/>
    </source>
</evidence>
<dbReference type="PROSITE" id="PS50866">
    <property type="entry name" value="GOLD"/>
    <property type="match status" value="1"/>
</dbReference>
<dbReference type="RefSeq" id="XP_035589828.2">
    <property type="nucleotide sequence ID" value="XM_035733010.2"/>
</dbReference>
<accession>A0A922LTY5</accession>
<evidence type="ECO:0000313" key="12">
    <source>
        <dbReference type="Proteomes" id="UP000471633"/>
    </source>
</evidence>
<evidence type="ECO:0000256" key="4">
    <source>
        <dbReference type="ARBA" id="ARBA00022729"/>
    </source>
</evidence>
<dbReference type="GO" id="GO:0012505">
    <property type="term" value="C:endomembrane system"/>
    <property type="evidence" value="ECO:0007669"/>
    <property type="project" value="UniProtKB-SubCell"/>
</dbReference>
<keyword evidence="12" id="KW-1185">Reference proteome</keyword>